<organism evidence="8 9">
    <name type="scientific">Collibacillus ludicampi</name>
    <dbReference type="NCBI Taxonomy" id="2771369"/>
    <lineage>
        <taxon>Bacteria</taxon>
        <taxon>Bacillati</taxon>
        <taxon>Bacillota</taxon>
        <taxon>Bacilli</taxon>
        <taxon>Bacillales</taxon>
        <taxon>Alicyclobacillaceae</taxon>
        <taxon>Collibacillus</taxon>
    </lineage>
</organism>
<gene>
    <name evidence="8" type="primary">catD</name>
    <name evidence="8" type="ORF">DNHGIG_18920</name>
</gene>
<feature type="transmembrane region" description="Helical" evidence="7">
    <location>
        <begin position="101"/>
        <end position="119"/>
    </location>
</feature>
<feature type="transmembrane region" description="Helical" evidence="7">
    <location>
        <begin position="72"/>
        <end position="89"/>
    </location>
</feature>
<name>A0AAV4LF03_9BACL</name>
<comment type="caution">
    <text evidence="8">The sequence shown here is derived from an EMBL/GenBank/DDBJ whole genome shotgun (WGS) entry which is preliminary data.</text>
</comment>
<evidence type="ECO:0000256" key="5">
    <source>
        <dbReference type="ARBA" id="ARBA00022989"/>
    </source>
</evidence>
<dbReference type="AlphaFoldDB" id="A0AAV4LF03"/>
<proteinExistence type="inferred from homology"/>
<protein>
    <submittedName>
        <fullName evidence="8">Oxidoreductase CatD</fullName>
    </submittedName>
</protein>
<evidence type="ECO:0000256" key="6">
    <source>
        <dbReference type="ARBA" id="ARBA00023136"/>
    </source>
</evidence>
<evidence type="ECO:0000313" key="8">
    <source>
        <dbReference type="EMBL" id="GIM46343.1"/>
    </source>
</evidence>
<evidence type="ECO:0000256" key="3">
    <source>
        <dbReference type="ARBA" id="ARBA00022475"/>
    </source>
</evidence>
<dbReference type="InterPro" id="IPR032808">
    <property type="entry name" value="DoxX"/>
</dbReference>
<feature type="transmembrane region" description="Helical" evidence="7">
    <location>
        <begin position="46"/>
        <end position="65"/>
    </location>
</feature>
<dbReference type="PANTHER" id="PTHR33452:SF1">
    <property type="entry name" value="INNER MEMBRANE PROTEIN YPHA-RELATED"/>
    <property type="match status" value="1"/>
</dbReference>
<evidence type="ECO:0000256" key="4">
    <source>
        <dbReference type="ARBA" id="ARBA00022692"/>
    </source>
</evidence>
<accession>A0AAV4LF03</accession>
<dbReference type="RefSeq" id="WP_282199457.1">
    <property type="nucleotide sequence ID" value="NZ_BOQE01000001.1"/>
</dbReference>
<evidence type="ECO:0000313" key="9">
    <source>
        <dbReference type="Proteomes" id="UP001057291"/>
    </source>
</evidence>
<comment type="subcellular location">
    <subcellularLocation>
        <location evidence="1">Cell membrane</location>
        <topology evidence="1">Multi-pass membrane protein</topology>
    </subcellularLocation>
</comment>
<dbReference type="Proteomes" id="UP001057291">
    <property type="component" value="Unassembled WGS sequence"/>
</dbReference>
<reference evidence="8" key="1">
    <citation type="journal article" date="2023" name="Int. J. Syst. Evol. Microbiol.">
        <title>Collibacillus ludicampi gen. nov., sp. nov., a new soil bacterium of the family Alicyclobacillaceae.</title>
        <authorList>
            <person name="Jojima T."/>
            <person name="Ioku Y."/>
            <person name="Fukuta Y."/>
            <person name="Shirasaka N."/>
            <person name="Matsumura Y."/>
            <person name="Mori M."/>
        </authorList>
    </citation>
    <scope>NUCLEOTIDE SEQUENCE</scope>
    <source>
        <strain evidence="8">TP075</strain>
    </source>
</reference>
<keyword evidence="4 7" id="KW-0812">Transmembrane</keyword>
<keyword evidence="9" id="KW-1185">Reference proteome</keyword>
<dbReference type="EMBL" id="BOQE01000001">
    <property type="protein sequence ID" value="GIM46343.1"/>
    <property type="molecule type" value="Genomic_DNA"/>
</dbReference>
<keyword evidence="5 7" id="KW-1133">Transmembrane helix</keyword>
<sequence length="131" mass="14129">MTNRYEIGSLILRLMLGITFFVHGFAKFHNGIGHVVGFFNSLGIPGFAAYVIATLEVLGGIALVLGIGTRIVSTLFAFDMLGAIFTARLKAGFMGGYEFELALLVISISLALTGSRFYAFDQLRARSKQAA</sequence>
<feature type="transmembrane region" description="Helical" evidence="7">
    <location>
        <begin position="7"/>
        <end position="26"/>
    </location>
</feature>
<comment type="similarity">
    <text evidence="2">Belongs to the DoxX family.</text>
</comment>
<evidence type="ECO:0000256" key="2">
    <source>
        <dbReference type="ARBA" id="ARBA00006679"/>
    </source>
</evidence>
<dbReference type="InterPro" id="IPR051907">
    <property type="entry name" value="DoxX-like_oxidoreductase"/>
</dbReference>
<dbReference type="GO" id="GO:0005886">
    <property type="term" value="C:plasma membrane"/>
    <property type="evidence" value="ECO:0007669"/>
    <property type="project" value="UniProtKB-SubCell"/>
</dbReference>
<dbReference type="PANTHER" id="PTHR33452">
    <property type="entry name" value="OXIDOREDUCTASE CATD-RELATED"/>
    <property type="match status" value="1"/>
</dbReference>
<keyword evidence="6 7" id="KW-0472">Membrane</keyword>
<dbReference type="Pfam" id="PF07681">
    <property type="entry name" value="DoxX"/>
    <property type="match status" value="1"/>
</dbReference>
<evidence type="ECO:0000256" key="7">
    <source>
        <dbReference type="SAM" id="Phobius"/>
    </source>
</evidence>
<keyword evidence="3" id="KW-1003">Cell membrane</keyword>
<evidence type="ECO:0000256" key="1">
    <source>
        <dbReference type="ARBA" id="ARBA00004651"/>
    </source>
</evidence>